<evidence type="ECO:0000256" key="3">
    <source>
        <dbReference type="ARBA" id="ARBA00022806"/>
    </source>
</evidence>
<dbReference type="AlphaFoldDB" id="A0A0D2MTG4"/>
<dbReference type="GeneID" id="25727380"/>
<dbReference type="KEGG" id="mng:MNEG_10238"/>
<dbReference type="GO" id="GO:0031297">
    <property type="term" value="P:replication fork processing"/>
    <property type="evidence" value="ECO:0007669"/>
    <property type="project" value="TreeGrafter"/>
</dbReference>
<dbReference type="STRING" id="145388.A0A0D2MTG4"/>
<dbReference type="Gene3D" id="3.40.50.10810">
    <property type="entry name" value="Tandem AAA-ATPase domain"/>
    <property type="match status" value="2"/>
</dbReference>
<dbReference type="GO" id="GO:0005524">
    <property type="term" value="F:ATP binding"/>
    <property type="evidence" value="ECO:0007669"/>
    <property type="project" value="UniProtKB-KW"/>
</dbReference>
<dbReference type="InterPro" id="IPR038718">
    <property type="entry name" value="SNF2-like_sf"/>
</dbReference>
<evidence type="ECO:0000256" key="4">
    <source>
        <dbReference type="ARBA" id="ARBA00022840"/>
    </source>
</evidence>
<dbReference type="GO" id="GO:0016787">
    <property type="term" value="F:hydrolase activity"/>
    <property type="evidence" value="ECO:0007669"/>
    <property type="project" value="UniProtKB-KW"/>
</dbReference>
<keyword evidence="1" id="KW-0547">Nucleotide-binding</keyword>
<dbReference type="GO" id="GO:0004520">
    <property type="term" value="F:DNA endonuclease activity"/>
    <property type="evidence" value="ECO:0007669"/>
    <property type="project" value="TreeGrafter"/>
</dbReference>
<accession>A0A0D2MTG4</accession>
<dbReference type="SUPFAM" id="SSF52540">
    <property type="entry name" value="P-loop containing nucleoside triphosphate hydrolases"/>
    <property type="match status" value="1"/>
</dbReference>
<dbReference type="PANTHER" id="PTHR45766">
    <property type="entry name" value="DNA ANNEALING HELICASE AND ENDONUCLEASE ZRANB3 FAMILY MEMBER"/>
    <property type="match status" value="1"/>
</dbReference>
<keyword evidence="2 6" id="KW-0378">Hydrolase</keyword>
<dbReference type="EC" id="3.6.1.-" evidence="6"/>
<dbReference type="GO" id="GO:0004386">
    <property type="term" value="F:helicase activity"/>
    <property type="evidence" value="ECO:0007669"/>
    <property type="project" value="UniProtKB-KW"/>
</dbReference>
<sequence length="338" mass="37346">MLSEGYEVVPPAEAAPGEELLRVQLEPLPACEERRRLHVPEDVWLRLMPFQREGVIYALQRQGRILLADEMGLGKTVQAITIAACYSEDWPLLVVCPASLRAMPKGPELVLVQRGADLANLEGTGAPARGRIVIIGYSLVEQLGDLADRYRTVVCDESHQLKNKDSARTRFMSKVVRNARRAVLITGTPLLSRPIEAWPQVDMLRPGLLGSFDDFGERFCRSPADTAIVAGGGAGRGRGRGRGFRGNPYNGASNLEQLRPLLEENVMLRRTKDGIEVEIRDPSRSSQIADMRAAMAALQAEIRARGGGDADRLEMQRQQLLQELFRVTGKAKVRLSQC</sequence>
<dbReference type="RefSeq" id="XP_013896745.1">
    <property type="nucleotide sequence ID" value="XM_014041291.1"/>
</dbReference>
<protein>
    <submittedName>
        <fullName evidence="6">DNA helicase</fullName>
        <ecNumber evidence="6">3.6.1.-</ecNumber>
    </submittedName>
</protein>
<evidence type="ECO:0000259" key="5">
    <source>
        <dbReference type="PROSITE" id="PS51192"/>
    </source>
</evidence>
<proteinExistence type="predicted"/>
<dbReference type="GO" id="GO:0006281">
    <property type="term" value="P:DNA repair"/>
    <property type="evidence" value="ECO:0007669"/>
    <property type="project" value="TreeGrafter"/>
</dbReference>
<dbReference type="PANTHER" id="PTHR45766:SF3">
    <property type="entry name" value="DNA ANNEALING HELICASE AND ENDONUCLEASE ZRANB3"/>
    <property type="match status" value="1"/>
</dbReference>
<dbReference type="GO" id="GO:0043596">
    <property type="term" value="C:nuclear replication fork"/>
    <property type="evidence" value="ECO:0007669"/>
    <property type="project" value="TreeGrafter"/>
</dbReference>
<evidence type="ECO:0000256" key="2">
    <source>
        <dbReference type="ARBA" id="ARBA00022801"/>
    </source>
</evidence>
<keyword evidence="4" id="KW-0067">ATP-binding</keyword>
<keyword evidence="7" id="KW-1185">Reference proteome</keyword>
<feature type="domain" description="Helicase ATP-binding" evidence="5">
    <location>
        <begin position="56"/>
        <end position="207"/>
    </location>
</feature>
<dbReference type="PROSITE" id="PS51192">
    <property type="entry name" value="HELICASE_ATP_BIND_1"/>
    <property type="match status" value="1"/>
</dbReference>
<dbReference type="InterPro" id="IPR014001">
    <property type="entry name" value="Helicase_ATP-bd"/>
</dbReference>
<dbReference type="InterPro" id="IPR000330">
    <property type="entry name" value="SNF2_N"/>
</dbReference>
<evidence type="ECO:0000313" key="6">
    <source>
        <dbReference type="EMBL" id="KIY97725.1"/>
    </source>
</evidence>
<dbReference type="EMBL" id="KK102454">
    <property type="protein sequence ID" value="KIY97725.1"/>
    <property type="molecule type" value="Genomic_DNA"/>
</dbReference>
<organism evidence="6 7">
    <name type="scientific">Monoraphidium neglectum</name>
    <dbReference type="NCBI Taxonomy" id="145388"/>
    <lineage>
        <taxon>Eukaryota</taxon>
        <taxon>Viridiplantae</taxon>
        <taxon>Chlorophyta</taxon>
        <taxon>core chlorophytes</taxon>
        <taxon>Chlorophyceae</taxon>
        <taxon>CS clade</taxon>
        <taxon>Sphaeropleales</taxon>
        <taxon>Selenastraceae</taxon>
        <taxon>Monoraphidium</taxon>
    </lineage>
</organism>
<dbReference type="OrthoDB" id="2801544at2759"/>
<dbReference type="Pfam" id="PF00176">
    <property type="entry name" value="SNF2-rel_dom"/>
    <property type="match status" value="2"/>
</dbReference>
<evidence type="ECO:0000256" key="1">
    <source>
        <dbReference type="ARBA" id="ARBA00022741"/>
    </source>
</evidence>
<evidence type="ECO:0000313" key="7">
    <source>
        <dbReference type="Proteomes" id="UP000054498"/>
    </source>
</evidence>
<keyword evidence="3 6" id="KW-0347">Helicase</keyword>
<name>A0A0D2MTG4_9CHLO</name>
<reference evidence="6 7" key="1">
    <citation type="journal article" date="2013" name="BMC Genomics">
        <title>Reconstruction of the lipid metabolism for the microalga Monoraphidium neglectum from its genome sequence reveals characteristics suitable for biofuel production.</title>
        <authorList>
            <person name="Bogen C."/>
            <person name="Al-Dilaimi A."/>
            <person name="Albersmeier A."/>
            <person name="Wichmann J."/>
            <person name="Grundmann M."/>
            <person name="Rupp O."/>
            <person name="Lauersen K.J."/>
            <person name="Blifernez-Klassen O."/>
            <person name="Kalinowski J."/>
            <person name="Goesmann A."/>
            <person name="Mussgnug J.H."/>
            <person name="Kruse O."/>
        </authorList>
    </citation>
    <scope>NUCLEOTIDE SEQUENCE [LARGE SCALE GENOMIC DNA]</scope>
    <source>
        <strain evidence="6 7">SAG 48.87</strain>
    </source>
</reference>
<dbReference type="InterPro" id="IPR027417">
    <property type="entry name" value="P-loop_NTPase"/>
</dbReference>
<dbReference type="Proteomes" id="UP000054498">
    <property type="component" value="Unassembled WGS sequence"/>
</dbReference>
<dbReference type="SMART" id="SM00487">
    <property type="entry name" value="DEXDc"/>
    <property type="match status" value="1"/>
</dbReference>
<gene>
    <name evidence="6" type="ORF">MNEG_10238</name>
</gene>